<dbReference type="SUPFAM" id="SSF109604">
    <property type="entry name" value="HD-domain/PDEase-like"/>
    <property type="match status" value="1"/>
</dbReference>
<accession>A0A7R7EKJ7</accession>
<dbReference type="RefSeq" id="WP_271715791.1">
    <property type="nucleotide sequence ID" value="NZ_AP024169.1"/>
</dbReference>
<dbReference type="KEGG" id="ahb:bsdtb5_18760"/>
<keyword evidence="1" id="KW-1133">Transmembrane helix</keyword>
<keyword evidence="1" id="KW-0812">Transmembrane</keyword>
<dbReference type="InterPro" id="IPR006674">
    <property type="entry name" value="HD_domain"/>
</dbReference>
<evidence type="ECO:0000259" key="2">
    <source>
        <dbReference type="Pfam" id="PF01966"/>
    </source>
</evidence>
<sequence>MKVNRKIDNKYNNRITQLAVLLYVVTISVITVTEMLLHGPIDVVIKVNLVGILFLFTFFAFLREYQLPIINEKGNIILCLIGYSVSLILILISNRIHFLPIWMIGSIFIAMYWDSFISIYFHMMFCIMISLVQSIQVEHVLYSFILGFILCIFITRITSVVNMGYLFIVLCSVNIVINLVNNDFIFNISVIEDSAWSGFGILMILLLGYIFTTYIKVDNKNHYIRQATSLLYAATKEDSNHNLAEIDHEYEQSDFEETIEKNQNYGNILQDDFVLLLKMREMKIERYYHALEVSELCYEVANYLNIDKDLAKVSGLYHEFCQIIDKEDRTRGANLMFQYDFPKPAVDIILQQYENPKRPKSMEALVVFLSESIITTIDYLKQNARQKDMKHSRIIENVFNNHLTNGLFDNLTLSVQDYKRLKEFYLDYFKEDQ</sequence>
<dbReference type="Pfam" id="PF01966">
    <property type="entry name" value="HD"/>
    <property type="match status" value="1"/>
</dbReference>
<keyword evidence="1" id="KW-0472">Membrane</keyword>
<feature type="transmembrane region" description="Helical" evidence="1">
    <location>
        <begin position="194"/>
        <end position="215"/>
    </location>
</feature>
<evidence type="ECO:0000313" key="3">
    <source>
        <dbReference type="EMBL" id="BCN30581.1"/>
    </source>
</evidence>
<name>A0A7R7EKJ7_9FIRM</name>
<feature type="transmembrane region" description="Helical" evidence="1">
    <location>
        <begin position="43"/>
        <end position="62"/>
    </location>
</feature>
<feature type="domain" description="HD" evidence="2">
    <location>
        <begin position="286"/>
        <end position="353"/>
    </location>
</feature>
<feature type="transmembrane region" description="Helical" evidence="1">
    <location>
        <begin position="139"/>
        <end position="157"/>
    </location>
</feature>
<gene>
    <name evidence="3" type="ORF">bsdtb5_18760</name>
</gene>
<proteinExistence type="predicted"/>
<evidence type="ECO:0000313" key="4">
    <source>
        <dbReference type="Proteomes" id="UP000595897"/>
    </source>
</evidence>
<dbReference type="EMBL" id="AP024169">
    <property type="protein sequence ID" value="BCN30581.1"/>
    <property type="molecule type" value="Genomic_DNA"/>
</dbReference>
<dbReference type="Proteomes" id="UP000595897">
    <property type="component" value="Chromosome"/>
</dbReference>
<feature type="transmembrane region" description="Helical" evidence="1">
    <location>
        <begin position="20"/>
        <end position="37"/>
    </location>
</feature>
<feature type="transmembrane region" description="Helical" evidence="1">
    <location>
        <begin position="99"/>
        <end position="132"/>
    </location>
</feature>
<evidence type="ECO:0000256" key="1">
    <source>
        <dbReference type="SAM" id="Phobius"/>
    </source>
</evidence>
<dbReference type="AlphaFoldDB" id="A0A7R7EKJ7"/>
<protein>
    <recommendedName>
        <fullName evidence="2">HD domain-containing protein</fullName>
    </recommendedName>
</protein>
<feature type="transmembrane region" description="Helical" evidence="1">
    <location>
        <begin position="74"/>
        <end position="93"/>
    </location>
</feature>
<organism evidence="3 4">
    <name type="scientific">Anaeromicropila herbilytica</name>
    <dbReference type="NCBI Taxonomy" id="2785025"/>
    <lineage>
        <taxon>Bacteria</taxon>
        <taxon>Bacillati</taxon>
        <taxon>Bacillota</taxon>
        <taxon>Clostridia</taxon>
        <taxon>Lachnospirales</taxon>
        <taxon>Lachnospiraceae</taxon>
        <taxon>Anaeromicropila</taxon>
    </lineage>
</organism>
<keyword evidence="4" id="KW-1185">Reference proteome</keyword>
<dbReference type="Gene3D" id="1.10.3210.10">
    <property type="entry name" value="Hypothetical protein af1432"/>
    <property type="match status" value="1"/>
</dbReference>
<feature type="transmembrane region" description="Helical" evidence="1">
    <location>
        <begin position="163"/>
        <end position="182"/>
    </location>
</feature>
<reference evidence="3 4" key="1">
    <citation type="submission" date="2020-11" db="EMBL/GenBank/DDBJ databases">
        <title>Draft genome sequencing of a Lachnospiraceae strain isolated from anoxic soil subjected to BSD treatment.</title>
        <authorList>
            <person name="Uek A."/>
            <person name="Tonouchi A."/>
        </authorList>
    </citation>
    <scope>NUCLEOTIDE SEQUENCE [LARGE SCALE GENOMIC DNA]</scope>
    <source>
        <strain evidence="3 4">TB5</strain>
    </source>
</reference>